<dbReference type="InterPro" id="IPR026015">
    <property type="entry name" value="ATP_synth_OSCP/delta_N_sf"/>
</dbReference>
<dbReference type="GO" id="GO:0045259">
    <property type="term" value="C:proton-transporting ATP synthase complex"/>
    <property type="evidence" value="ECO:0007669"/>
    <property type="project" value="UniProtKB-KW"/>
</dbReference>
<evidence type="ECO:0000256" key="1">
    <source>
        <dbReference type="ARBA" id="ARBA00004370"/>
    </source>
</evidence>
<dbReference type="NCBIfam" id="TIGR01145">
    <property type="entry name" value="ATP_synt_delta"/>
    <property type="match status" value="1"/>
</dbReference>
<evidence type="ECO:0000256" key="8">
    <source>
        <dbReference type="HAMAP-Rule" id="MF_01416"/>
    </source>
</evidence>
<dbReference type="EMBL" id="MF101429">
    <property type="protein sequence ID" value="ARW63718.1"/>
    <property type="molecule type" value="Genomic_DNA"/>
</dbReference>
<keyword evidence="8" id="KW-0793">Thylakoid</keyword>
<dbReference type="Gene3D" id="1.10.520.20">
    <property type="entry name" value="N-terminal domain of the delta subunit of the F1F0-ATP synthase"/>
    <property type="match status" value="1"/>
</dbReference>
<dbReference type="Pfam" id="PF00213">
    <property type="entry name" value="OSCP"/>
    <property type="match status" value="1"/>
</dbReference>
<dbReference type="AlphaFoldDB" id="A0A1Z1MC95"/>
<dbReference type="GO" id="GO:0009535">
    <property type="term" value="C:chloroplast thylakoid membrane"/>
    <property type="evidence" value="ECO:0007669"/>
    <property type="project" value="UniProtKB-SubCell"/>
</dbReference>
<reference evidence="9" key="1">
    <citation type="journal article" date="2017" name="J. Phycol.">
        <title>Analysis of chloroplast genomes and a supermatrix inform reclassification of the Rhodomelaceae (Rhodophyta).</title>
        <authorList>
            <person name="Diaz-Tapia P."/>
            <person name="Maggs C.A."/>
            <person name="West J.A."/>
            <person name="Verbruggen H."/>
        </authorList>
    </citation>
    <scope>NUCLEOTIDE SEQUENCE</scope>
    <source>
        <strain evidence="9">PD620</strain>
    </source>
</reference>
<keyword evidence="4 8" id="KW-0375">Hydrogen ion transport</keyword>
<gene>
    <name evidence="8 9" type="primary">atpD</name>
</gene>
<evidence type="ECO:0000256" key="6">
    <source>
        <dbReference type="ARBA" id="ARBA00023136"/>
    </source>
</evidence>
<dbReference type="PANTHER" id="PTHR11910">
    <property type="entry name" value="ATP SYNTHASE DELTA CHAIN"/>
    <property type="match status" value="1"/>
</dbReference>
<keyword evidence="6 8" id="KW-0472">Membrane</keyword>
<name>A0A1Z1MC95_9FLOR</name>
<organism evidence="9">
    <name type="scientific">Chondria sp.</name>
    <name type="common">in: red algae</name>
    <dbReference type="NCBI Taxonomy" id="1982705"/>
    <lineage>
        <taxon>Eukaryota</taxon>
        <taxon>Rhodophyta</taxon>
        <taxon>Florideophyceae</taxon>
        <taxon>Rhodymeniophycidae</taxon>
        <taxon>Ceramiales</taxon>
        <taxon>Rhodomelaceae</taxon>
        <taxon>Chondrieae</taxon>
        <taxon>Chondria</taxon>
    </lineage>
</organism>
<sequence>MSNKNLNNKIAVPYAEALLDIAQKKGLVSETTENLSSISLVLSESKDLQNFLFNPLVSNLIKKEIINNLFSNQVSDFIVNFLLVLVDRRRISCLSVIINKYLELAYQIESITIAEIYSAVDLNDSQQSSLVEQIKLMTRTSKVKLVVNRNPDLIGGFIIKIGSKIIDASLLGKLNRISFHLNAS</sequence>
<protein>
    <recommendedName>
        <fullName evidence="8">ATP synthase subunit delta, chloroplastic</fullName>
    </recommendedName>
    <alternativeName>
        <fullName evidence="8">ATP synthase F(1) sector subunit delta</fullName>
    </alternativeName>
    <alternativeName>
        <fullName evidence="8">F-type ATPase subunit delta</fullName>
    </alternativeName>
</protein>
<comment type="subcellular location">
    <subcellularLocation>
        <location evidence="1">Membrane</location>
    </subcellularLocation>
    <subcellularLocation>
        <location evidence="8">Plastid</location>
        <location evidence="8">Chloroplast thylakoid membrane</location>
        <topology evidence="8">Peripheral membrane protein</topology>
    </subcellularLocation>
</comment>
<dbReference type="InterPro" id="IPR000711">
    <property type="entry name" value="ATPase_OSCP/dsu"/>
</dbReference>
<keyword evidence="3 8" id="KW-0813">Transport</keyword>
<keyword evidence="5 8" id="KW-0406">Ion transport</keyword>
<proteinExistence type="inferred from homology"/>
<comment type="function">
    <text evidence="8">F(1)F(0) ATP synthase produces ATP from ADP in the presence of a proton or sodium gradient. F-type ATPases consist of two structural domains, F(1) containing the extramembraneous catalytic core and F(0) containing the membrane proton channel, linked together by a central stalk and a peripheral stalk. During catalysis, ATP synthesis in the catalytic domain of F(1) is coupled via a rotary mechanism of the central stalk subunits to proton translocation.</text>
</comment>
<comment type="subunit">
    <text evidence="8">F-type ATPases have 2 components, F(1) - the catalytic core - and F(0) - the membrane proton channel. F(1) has five subunits: alpha(3), beta(3), gamma(1), delta(1), epsilon(1). CF(0) has four main subunits: a(1), b(1), b'(1) and c(10-14). The alpha and beta chains form an alternating ring which encloses part of the gamma chain. F(1) is attached to F(0) by a central stalk formed by the gamma and epsilon chains, while a peripheral stalk is formed by the delta, b and b' chains.</text>
</comment>
<comment type="similarity">
    <text evidence="2 8">Belongs to the ATPase delta chain family.</text>
</comment>
<keyword evidence="7 8" id="KW-0066">ATP synthesis</keyword>
<evidence type="ECO:0000256" key="5">
    <source>
        <dbReference type="ARBA" id="ARBA00023065"/>
    </source>
</evidence>
<evidence type="ECO:0000256" key="3">
    <source>
        <dbReference type="ARBA" id="ARBA00022448"/>
    </source>
</evidence>
<dbReference type="HAMAP" id="MF_01416">
    <property type="entry name" value="ATP_synth_delta_bact"/>
    <property type="match status" value="1"/>
</dbReference>
<evidence type="ECO:0000256" key="7">
    <source>
        <dbReference type="ARBA" id="ARBA00023310"/>
    </source>
</evidence>
<keyword evidence="9" id="KW-0934">Plastid</keyword>
<evidence type="ECO:0000256" key="2">
    <source>
        <dbReference type="ARBA" id="ARBA00007046"/>
    </source>
</evidence>
<accession>A0A1Z1MC95</accession>
<evidence type="ECO:0000256" key="4">
    <source>
        <dbReference type="ARBA" id="ARBA00022781"/>
    </source>
</evidence>
<keyword evidence="8" id="KW-0139">CF(1)</keyword>
<comment type="function">
    <text evidence="8">This protein is part of the stalk that links CF(0) to CF(1). It either transmits conformational changes from CF(0) to CF(1) or is implicated in proton conduction.</text>
</comment>
<evidence type="ECO:0000313" key="9">
    <source>
        <dbReference type="EMBL" id="ARW63718.1"/>
    </source>
</evidence>
<dbReference type="SUPFAM" id="SSF47928">
    <property type="entry name" value="N-terminal domain of the delta subunit of the F1F0-ATP synthase"/>
    <property type="match status" value="1"/>
</dbReference>
<geneLocation type="chloroplast" evidence="9"/>
<dbReference type="GO" id="GO:0046933">
    <property type="term" value="F:proton-transporting ATP synthase activity, rotational mechanism"/>
    <property type="evidence" value="ECO:0007669"/>
    <property type="project" value="UniProtKB-UniRule"/>
</dbReference>
<dbReference type="PRINTS" id="PR00125">
    <property type="entry name" value="ATPASEDELTA"/>
</dbReference>
<keyword evidence="9" id="KW-0150">Chloroplast</keyword>